<keyword evidence="2" id="KW-0479">Metal-binding</keyword>
<feature type="region of interest" description="Disordered" evidence="7">
    <location>
        <begin position="152"/>
        <end position="259"/>
    </location>
</feature>
<feature type="region of interest" description="Disordered" evidence="7">
    <location>
        <begin position="779"/>
        <end position="880"/>
    </location>
</feature>
<evidence type="ECO:0000256" key="6">
    <source>
        <dbReference type="PROSITE-ProRule" id="PRU00042"/>
    </source>
</evidence>
<accession>A0A0P7VTI8</accession>
<dbReference type="Proteomes" id="UP000034805">
    <property type="component" value="Unassembled WGS sequence"/>
</dbReference>
<feature type="compositionally biased region" description="Basic and acidic residues" evidence="7">
    <location>
        <begin position="682"/>
        <end position="692"/>
    </location>
</feature>
<gene>
    <name evidence="9" type="ORF">Z043_100536</name>
</gene>
<dbReference type="SUPFAM" id="SSF57667">
    <property type="entry name" value="beta-beta-alpha zinc fingers"/>
    <property type="match status" value="2"/>
</dbReference>
<protein>
    <submittedName>
        <fullName evidence="9">Protein Wiz-like</fullName>
    </submittedName>
</protein>
<name>A0A0P7VTI8_SCLFO</name>
<dbReference type="Pfam" id="PF23015">
    <property type="entry name" value="zf-WIZ"/>
    <property type="match status" value="1"/>
</dbReference>
<dbReference type="GO" id="GO:0000978">
    <property type="term" value="F:RNA polymerase II cis-regulatory region sequence-specific DNA binding"/>
    <property type="evidence" value="ECO:0007669"/>
    <property type="project" value="TreeGrafter"/>
</dbReference>
<dbReference type="InterPro" id="IPR036236">
    <property type="entry name" value="Znf_C2H2_sf"/>
</dbReference>
<feature type="compositionally biased region" description="Polar residues" evidence="7">
    <location>
        <begin position="693"/>
        <end position="711"/>
    </location>
</feature>
<dbReference type="GO" id="GO:0005634">
    <property type="term" value="C:nucleus"/>
    <property type="evidence" value="ECO:0007669"/>
    <property type="project" value="UniProtKB-SubCell"/>
</dbReference>
<evidence type="ECO:0000256" key="1">
    <source>
        <dbReference type="ARBA" id="ARBA00004123"/>
    </source>
</evidence>
<feature type="domain" description="C2H2-type" evidence="8">
    <location>
        <begin position="409"/>
        <end position="436"/>
    </location>
</feature>
<organism evidence="9 10">
    <name type="scientific">Scleropages formosus</name>
    <name type="common">Asian bonytongue</name>
    <name type="synonym">Osteoglossum formosum</name>
    <dbReference type="NCBI Taxonomy" id="113540"/>
    <lineage>
        <taxon>Eukaryota</taxon>
        <taxon>Metazoa</taxon>
        <taxon>Chordata</taxon>
        <taxon>Craniata</taxon>
        <taxon>Vertebrata</taxon>
        <taxon>Euteleostomi</taxon>
        <taxon>Actinopterygii</taxon>
        <taxon>Neopterygii</taxon>
        <taxon>Teleostei</taxon>
        <taxon>Osteoglossocephala</taxon>
        <taxon>Osteoglossomorpha</taxon>
        <taxon>Osteoglossiformes</taxon>
        <taxon>Osteoglossidae</taxon>
        <taxon>Scleropages</taxon>
    </lineage>
</organism>
<dbReference type="Pfam" id="PF13894">
    <property type="entry name" value="zf-C2H2_4"/>
    <property type="match status" value="1"/>
</dbReference>
<feature type="compositionally biased region" description="Low complexity" evidence="7">
    <location>
        <begin position="194"/>
        <end position="232"/>
    </location>
</feature>
<evidence type="ECO:0000313" key="10">
    <source>
        <dbReference type="Proteomes" id="UP000034805"/>
    </source>
</evidence>
<feature type="domain" description="C2H2-type" evidence="8">
    <location>
        <begin position="724"/>
        <end position="746"/>
    </location>
</feature>
<feature type="region of interest" description="Disordered" evidence="7">
    <location>
        <begin position="945"/>
        <end position="982"/>
    </location>
</feature>
<feature type="region of interest" description="Disordered" evidence="7">
    <location>
        <begin position="466"/>
        <end position="526"/>
    </location>
</feature>
<evidence type="ECO:0000256" key="2">
    <source>
        <dbReference type="ARBA" id="ARBA00022723"/>
    </source>
</evidence>
<dbReference type="PROSITE" id="PS00028">
    <property type="entry name" value="ZINC_FINGER_C2H2_1"/>
    <property type="match status" value="5"/>
</dbReference>
<dbReference type="GO" id="GO:0008270">
    <property type="term" value="F:zinc ion binding"/>
    <property type="evidence" value="ECO:0007669"/>
    <property type="project" value="UniProtKB-KW"/>
</dbReference>
<keyword evidence="5" id="KW-0539">Nucleus</keyword>
<feature type="domain" description="C2H2-type" evidence="8">
    <location>
        <begin position="99"/>
        <end position="121"/>
    </location>
</feature>
<sequence>SCLARLVTPGLGGSCVRGKMAASTYPQTQTIAEQPSGSSGREFDTLQLLNGSEDDWMPYLGDTSPSSDRKDDFSLEPETKCLDFPAEADKDDGKVKDCLECEVCGAVFETRRGLSSHARYHLRQLGVTLSDSSGAPIDLLYQLAKEGALDESLLRSPSGPPPAKKHHHQSAKSRKGVGPKARCKAAADDGKGASLPGRSVSPSPLVRSRSASPVLRSAPVSSLLPASSPLRSSEPKGTAARTVPSSHRGGAKPLWAPQDTDAPLNLALDADPTKDIVCELCGAWFETRKGLASHARAHLRHLGVLDADSKGSPIDGLHQLIRSEDFRRRLASLDPKEAAELCLAPSSSSSKTTKRSLSRVSSPGGSKGTSSMLSPSLGKKPKASAAQQGFGLSGKELGPRSGGDLVKEVECEFCGEFFENRKGLSSHARSHLRQMGVTEWTVNGSPYNTLMEVVARRGLSCAVPPRTVTSPRLSPGPPVLSPPASPSSPGALKRLTSTLDSPRGRQPTARKACRPKMENPSLELSGRALEPAPLQHSWPDEEEAAKPLQLVSAVKAQEPDPLQEVQCEFCGESFENRKGLSSHARSHLRQMGVTEWTVNGSPIDTLVDVVRKKGLPNEGRVKEEPPSSWEELDQQSSQLPGKSPPGLVQSSPKVHKYSFSLPQSSGKGADAMGASLLGKKSSPRESRPEEKMSSQLKTFSSPSKDSLTASKSAVEKPSSGHVDASCELCGFCFENRKALASHARAHLRQFGVTEWRVNGSPIETLHAWIRKEPRRVAEMQRRWAQGGPPRPKKQKSSSFLVSLSHPGGSLARSQKPLSSGASGHRSQAAHSQLNVRSPRGFERRPPKHLVSSEGREQESGSSQAPRTGTVPALVPKPPSTPLVKVVGDVYSLRCRFCEVEFRGPLSVQEDWVRHLQRHILGLNFNKRDPPAPPPRADAAIAPASAIAAEAPAPGPASGPSPGPAPGPPLPPASPLAPSPTLAAAPVSVPASVPITAHAV</sequence>
<dbReference type="GO" id="GO:0000981">
    <property type="term" value="F:DNA-binding transcription factor activity, RNA polymerase II-specific"/>
    <property type="evidence" value="ECO:0007669"/>
    <property type="project" value="TreeGrafter"/>
</dbReference>
<feature type="compositionally biased region" description="Polar residues" evidence="7">
    <location>
        <begin position="811"/>
        <end position="835"/>
    </location>
</feature>
<reference evidence="9 10" key="1">
    <citation type="submission" date="2015-08" db="EMBL/GenBank/DDBJ databases">
        <title>The genome of the Asian arowana (Scleropages formosus).</title>
        <authorList>
            <person name="Tan M.H."/>
            <person name="Gan H.M."/>
            <person name="Croft L.J."/>
            <person name="Austin C.M."/>
        </authorList>
    </citation>
    <scope>NUCLEOTIDE SEQUENCE [LARGE SCALE GENOMIC DNA]</scope>
    <source>
        <strain evidence="9">Aro1</strain>
    </source>
</reference>
<dbReference type="InterPro" id="IPR013087">
    <property type="entry name" value="Znf_C2H2_type"/>
</dbReference>
<evidence type="ECO:0000256" key="5">
    <source>
        <dbReference type="ARBA" id="ARBA00023242"/>
    </source>
</evidence>
<evidence type="ECO:0000256" key="4">
    <source>
        <dbReference type="ARBA" id="ARBA00022833"/>
    </source>
</evidence>
<keyword evidence="4" id="KW-0862">Zinc</keyword>
<dbReference type="InterPro" id="IPR051643">
    <property type="entry name" value="Transcr_Reg_ZincFinger"/>
</dbReference>
<proteinExistence type="predicted"/>
<comment type="caution">
    <text evidence="9">The sequence shown here is derived from an EMBL/GenBank/DDBJ whole genome shotgun (WGS) entry which is preliminary data.</text>
</comment>
<evidence type="ECO:0000259" key="8">
    <source>
        <dbReference type="PROSITE" id="PS50157"/>
    </source>
</evidence>
<feature type="compositionally biased region" description="Basic residues" evidence="7">
    <location>
        <begin position="163"/>
        <end position="183"/>
    </location>
</feature>
<dbReference type="InterPro" id="IPR055125">
    <property type="entry name" value="Wiz_C_Znf"/>
</dbReference>
<dbReference type="PANTHER" id="PTHR24396">
    <property type="entry name" value="ZINC FINGER PROTEIN"/>
    <property type="match status" value="1"/>
</dbReference>
<feature type="non-terminal residue" evidence="9">
    <location>
        <position position="1"/>
    </location>
</feature>
<feature type="region of interest" description="Disordered" evidence="7">
    <location>
        <begin position="341"/>
        <end position="401"/>
    </location>
</feature>
<evidence type="ECO:0000256" key="3">
    <source>
        <dbReference type="ARBA" id="ARBA00022771"/>
    </source>
</evidence>
<dbReference type="EMBL" id="JARO02000114">
    <property type="protein sequence ID" value="KPP79859.1"/>
    <property type="molecule type" value="Genomic_DNA"/>
</dbReference>
<feature type="domain" description="C2H2-type" evidence="8">
    <location>
        <begin position="276"/>
        <end position="298"/>
    </location>
</feature>
<evidence type="ECO:0000256" key="7">
    <source>
        <dbReference type="SAM" id="MobiDB-lite"/>
    </source>
</evidence>
<dbReference type="SMART" id="SM00355">
    <property type="entry name" value="ZnF_C2H2"/>
    <property type="match status" value="6"/>
</dbReference>
<dbReference type="AlphaFoldDB" id="A0A0P7VTI8"/>
<dbReference type="STRING" id="113540.ENSSFOP00015009081"/>
<comment type="subcellular location">
    <subcellularLocation>
        <location evidence="1">Nucleus</location>
    </subcellularLocation>
</comment>
<feature type="region of interest" description="Disordered" evidence="7">
    <location>
        <begin position="616"/>
        <end position="721"/>
    </location>
</feature>
<dbReference type="PROSITE" id="PS50157">
    <property type="entry name" value="ZINC_FINGER_C2H2_2"/>
    <property type="match status" value="5"/>
</dbReference>
<dbReference type="PANTHER" id="PTHR24396:SF22">
    <property type="entry name" value="PROTEIN WIZ"/>
    <property type="match status" value="1"/>
</dbReference>
<keyword evidence="3 6" id="KW-0863">Zinc-finger</keyword>
<feature type="domain" description="C2H2-type" evidence="8">
    <location>
        <begin position="565"/>
        <end position="592"/>
    </location>
</feature>
<feature type="compositionally biased region" description="Pro residues" evidence="7">
    <location>
        <begin position="952"/>
        <end position="977"/>
    </location>
</feature>
<feature type="compositionally biased region" description="Pro residues" evidence="7">
    <location>
        <begin position="474"/>
        <end position="486"/>
    </location>
</feature>
<evidence type="ECO:0000313" key="9">
    <source>
        <dbReference type="EMBL" id="KPP79859.1"/>
    </source>
</evidence>